<dbReference type="CDD" id="cd02537">
    <property type="entry name" value="GT8_Glycogenin"/>
    <property type="match status" value="1"/>
</dbReference>
<dbReference type="EC" id="2.4.1.-" evidence="4"/>
<dbReference type="OrthoDB" id="2014201at2759"/>
<dbReference type="Gene3D" id="3.90.550.10">
    <property type="entry name" value="Spore Coat Polysaccharide Biosynthesis Protein SpsA, Chain A"/>
    <property type="match status" value="1"/>
</dbReference>
<name>A0A6A5P917_LUPAL</name>
<dbReference type="PANTHER" id="PTHR11183">
    <property type="entry name" value="GLYCOGENIN SUBFAMILY MEMBER"/>
    <property type="match status" value="1"/>
</dbReference>
<dbReference type="InterPro" id="IPR050587">
    <property type="entry name" value="GNT1/Glycosyltrans_8"/>
</dbReference>
<reference evidence="6" key="1">
    <citation type="journal article" date="2020" name="Nat. Commun.">
        <title>Genome sequence of the cluster root forming white lupin.</title>
        <authorList>
            <person name="Hufnagel B."/>
            <person name="Marques A."/>
            <person name="Soriano A."/>
            <person name="Marques L."/>
            <person name="Divol F."/>
            <person name="Doumas P."/>
            <person name="Sallet E."/>
            <person name="Mancinotti D."/>
            <person name="Carrere S."/>
            <person name="Marande W."/>
            <person name="Arribat S."/>
            <person name="Keller J."/>
            <person name="Huneau C."/>
            <person name="Blein T."/>
            <person name="Aime D."/>
            <person name="Laguerre M."/>
            <person name="Taylor J."/>
            <person name="Schubert V."/>
            <person name="Nelson M."/>
            <person name="Geu-Flores F."/>
            <person name="Crespi M."/>
            <person name="Gallardo-Guerrero K."/>
            <person name="Delaux P.-M."/>
            <person name="Salse J."/>
            <person name="Berges H."/>
            <person name="Guyot R."/>
            <person name="Gouzy J."/>
            <person name="Peret B."/>
        </authorList>
    </citation>
    <scope>NUCLEOTIDE SEQUENCE [LARGE SCALE GENOMIC DNA]</scope>
    <source>
        <strain evidence="6">cv. Amiga</strain>
    </source>
</reference>
<dbReference type="SUPFAM" id="SSF53448">
    <property type="entry name" value="Nucleotide-diphospho-sugar transferases"/>
    <property type="match status" value="1"/>
</dbReference>
<dbReference type="GO" id="GO:0016757">
    <property type="term" value="F:glycosyltransferase activity"/>
    <property type="evidence" value="ECO:0007669"/>
    <property type="project" value="UniProtKB-KW"/>
</dbReference>
<dbReference type="AlphaFoldDB" id="A0A6A5P917"/>
<keyword evidence="6" id="KW-1185">Reference proteome</keyword>
<sequence length="525" mass="61102">MGSEFSPSQSRLFSTYKLFLIFIFIVSIGIFLLVISVKHEKSSPFVTSKVQVPSLFEVITKVITNTENMKIGLVNIDASLDGHIYEQLGLFQPQVDIVSIHFDHVNGSLKWNDFFPELIYEDGNPNCHEIPMPKLKDYDDDVNVIVAKVPCGNKEEKRDVFRLQVNLVVANLAVKSGWVRDFEFNTRKVYVVFVGSCGPMIEIFRCDDLLMQQGEYLVYLPDLKSLKHQILMPIGSCHIAPAYAQPGKELWRPPSEKVAYVTILHSSEAYVCGAIALAQSILKFNHLHHDLLLLVDHSITPKSIRGLKAAGWKIKKIEPILNPFAKNGSYNEWNYSKLRIWQLTMYDKIIFLDADVLIIKNIEMLFFYPQLSASLDDDHKRFNSGFMIIEPSQCMFEKLMQKMNKVHSYNGSEQGFLNEVFTLWHRLSWKVNYLKHFERQRMKEKNEIAKDVYAIHYLGLKPWMCYRDYDCNWDMQNHHAYSSDLVHQRWWKVYDKMPLKLKSYCGLTKKNGSTNYTMERKCKKC</sequence>
<dbReference type="EMBL" id="WOCE01000015">
    <property type="protein sequence ID" value="KAE9598124.1"/>
    <property type="molecule type" value="Genomic_DNA"/>
</dbReference>
<dbReference type="Proteomes" id="UP000447434">
    <property type="component" value="Chromosome 15"/>
</dbReference>
<accession>A0A6A5P917</accession>
<protein>
    <recommendedName>
        <fullName evidence="4">Hexosyltransferase</fullName>
        <ecNumber evidence="4">2.4.1.-</ecNumber>
    </recommendedName>
</protein>
<proteinExistence type="inferred from homology"/>
<evidence type="ECO:0000256" key="4">
    <source>
        <dbReference type="RuleBase" id="RU362027"/>
    </source>
</evidence>
<comment type="similarity">
    <text evidence="4">Belongs to the glycosyltransferase 8 family.</text>
</comment>
<dbReference type="Pfam" id="PF01501">
    <property type="entry name" value="Glyco_transf_8"/>
    <property type="match status" value="2"/>
</dbReference>
<keyword evidence="2 5" id="KW-0808">Transferase</keyword>
<dbReference type="InterPro" id="IPR002495">
    <property type="entry name" value="Glyco_trans_8"/>
</dbReference>
<organism evidence="5 6">
    <name type="scientific">Lupinus albus</name>
    <name type="common">White lupine</name>
    <name type="synonym">Lupinus termis</name>
    <dbReference type="NCBI Taxonomy" id="3870"/>
    <lineage>
        <taxon>Eukaryota</taxon>
        <taxon>Viridiplantae</taxon>
        <taxon>Streptophyta</taxon>
        <taxon>Embryophyta</taxon>
        <taxon>Tracheophyta</taxon>
        <taxon>Spermatophyta</taxon>
        <taxon>Magnoliopsida</taxon>
        <taxon>eudicotyledons</taxon>
        <taxon>Gunneridae</taxon>
        <taxon>Pentapetalae</taxon>
        <taxon>rosids</taxon>
        <taxon>fabids</taxon>
        <taxon>Fabales</taxon>
        <taxon>Fabaceae</taxon>
        <taxon>Papilionoideae</taxon>
        <taxon>50 kb inversion clade</taxon>
        <taxon>genistoids sensu lato</taxon>
        <taxon>core genistoids</taxon>
        <taxon>Genisteae</taxon>
        <taxon>Lupinus</taxon>
    </lineage>
</organism>
<evidence type="ECO:0000256" key="1">
    <source>
        <dbReference type="ARBA" id="ARBA00022676"/>
    </source>
</evidence>
<evidence type="ECO:0000256" key="3">
    <source>
        <dbReference type="ARBA" id="ARBA00023211"/>
    </source>
</evidence>
<dbReference type="InterPro" id="IPR029044">
    <property type="entry name" value="Nucleotide-diphossugar_trans"/>
</dbReference>
<keyword evidence="1" id="KW-0328">Glycosyltransferase</keyword>
<evidence type="ECO:0000313" key="5">
    <source>
        <dbReference type="EMBL" id="KAE9598124.1"/>
    </source>
</evidence>
<evidence type="ECO:0000313" key="6">
    <source>
        <dbReference type="Proteomes" id="UP000447434"/>
    </source>
</evidence>
<gene>
    <name evidence="5" type="ORF">Lalb_Chr15g0077201</name>
</gene>
<evidence type="ECO:0000256" key="2">
    <source>
        <dbReference type="ARBA" id="ARBA00022679"/>
    </source>
</evidence>
<comment type="caution">
    <text evidence="5">The sequence shown here is derived from an EMBL/GenBank/DDBJ whole genome shotgun (WGS) entry which is preliminary data.</text>
</comment>
<keyword evidence="3" id="KW-0464">Manganese</keyword>